<sequence>MYEAQDRPVGVAITSVHALILDGSGDHAAMAGYAEQLAQSGLSRDAAWAWSQAASAAGEGRESAAAEDYLRRVVASDNADATLKAEALARIALAHSDFATARAHAVTALGIIDGRAALADAPDLRHRIATERATFELLLRDACVADSAAAQLDSLLRHRPPAQQPLAPGTAVDDQRAHWRDLSRRVESAQEDPFTLATLGADLAAVERRLRATEWTREGGSGGRAPFGLADLAAVAGCPLLVVARIGRDAVAFHHDDDRTERVVIGAWDQVLADMGQLTRGCARLATGGASEAAYAAVRSLAMDLDATLGAILPEEAGRELLVVLDRGLDSAPLTGLPRIWERAARFASLAVTAPVPQQPALPARPRVVVAEGPRLQYAADEAAEVAQGWGDDAPLTTGTGVSEMIGEADIAHFAAHATLRWDNPLQSSIHLHDGPLALTELIRLARVDAADRPRMRLLYLSACSLASAPSDAVMVGAVPMLAERVAAEVIASSIPLPDEAAPAVARAVYAAISSGHSAAAGLAQARAALGEDPERTGVRAALTCLAAYVAAP</sequence>
<dbReference type="AlphaFoldDB" id="W6K003"/>
<gene>
    <name evidence="2" type="ORF">BN11_580001</name>
</gene>
<accession>W6K003</accession>
<protein>
    <recommendedName>
        <fullName evidence="1">CHAT domain-containing protein</fullName>
    </recommendedName>
</protein>
<dbReference type="EMBL" id="CAJA01000483">
    <property type="protein sequence ID" value="CCH75223.1"/>
    <property type="molecule type" value="Genomic_DNA"/>
</dbReference>
<comment type="caution">
    <text evidence="2">The sequence shown here is derived from an EMBL/GenBank/DDBJ whole genome shotgun (WGS) entry which is preliminary data.</text>
</comment>
<keyword evidence="3" id="KW-1185">Reference proteome</keyword>
<reference evidence="2 3" key="1">
    <citation type="journal article" date="2013" name="ISME J.">
        <title>A metabolic model for members of the genus Tetrasphaera involved in enhanced biological phosphorus removal.</title>
        <authorList>
            <person name="Kristiansen R."/>
            <person name="Nguyen H.T.T."/>
            <person name="Saunders A.M."/>
            <person name="Nielsen J.L."/>
            <person name="Wimmer R."/>
            <person name="Le V.Q."/>
            <person name="McIlroy S.J."/>
            <person name="Petrovski S."/>
            <person name="Seviour R.J."/>
            <person name="Calteau A."/>
            <person name="Nielsen K.L."/>
            <person name="Nielsen P.H."/>
        </authorList>
    </citation>
    <scope>NUCLEOTIDE SEQUENCE [LARGE SCALE GENOMIC DNA]</scope>
    <source>
        <strain evidence="2 3">Ben110</strain>
    </source>
</reference>
<proteinExistence type="predicted"/>
<dbReference type="Proteomes" id="UP000035763">
    <property type="component" value="Unassembled WGS sequence"/>
</dbReference>
<evidence type="ECO:0000259" key="1">
    <source>
        <dbReference type="Pfam" id="PF12770"/>
    </source>
</evidence>
<dbReference type="InterPro" id="IPR024983">
    <property type="entry name" value="CHAT_dom"/>
</dbReference>
<feature type="domain" description="CHAT" evidence="1">
    <location>
        <begin position="368"/>
        <end position="536"/>
    </location>
</feature>
<dbReference type="STRING" id="1193182.BN11_580001"/>
<dbReference type="OrthoDB" id="9761935at2"/>
<dbReference type="Pfam" id="PF12770">
    <property type="entry name" value="CHAT"/>
    <property type="match status" value="1"/>
</dbReference>
<name>W6K003_9MICO</name>
<evidence type="ECO:0000313" key="2">
    <source>
        <dbReference type="EMBL" id="CCH75223.1"/>
    </source>
</evidence>
<evidence type="ECO:0000313" key="3">
    <source>
        <dbReference type="Proteomes" id="UP000035763"/>
    </source>
</evidence>
<organism evidence="2 3">
    <name type="scientific">Nostocoides australiense Ben110</name>
    <dbReference type="NCBI Taxonomy" id="1193182"/>
    <lineage>
        <taxon>Bacteria</taxon>
        <taxon>Bacillati</taxon>
        <taxon>Actinomycetota</taxon>
        <taxon>Actinomycetes</taxon>
        <taxon>Micrococcales</taxon>
        <taxon>Intrasporangiaceae</taxon>
        <taxon>Nostocoides</taxon>
    </lineage>
</organism>